<organism evidence="2 3">
    <name type="scientific">Polyplax serrata</name>
    <name type="common">Common mouse louse</name>
    <dbReference type="NCBI Taxonomy" id="468196"/>
    <lineage>
        <taxon>Eukaryota</taxon>
        <taxon>Metazoa</taxon>
        <taxon>Ecdysozoa</taxon>
        <taxon>Arthropoda</taxon>
        <taxon>Hexapoda</taxon>
        <taxon>Insecta</taxon>
        <taxon>Pterygota</taxon>
        <taxon>Neoptera</taxon>
        <taxon>Paraneoptera</taxon>
        <taxon>Psocodea</taxon>
        <taxon>Troctomorpha</taxon>
        <taxon>Phthiraptera</taxon>
        <taxon>Anoplura</taxon>
        <taxon>Polyplacidae</taxon>
        <taxon>Polyplax</taxon>
    </lineage>
</organism>
<evidence type="ECO:0000256" key="1">
    <source>
        <dbReference type="SAM" id="MobiDB-lite"/>
    </source>
</evidence>
<sequence length="149" mass="17089">MAGSPRSLLTAPDEGWKVPRSRQVGKEEPPGAVRLDPAHSREVKSHGEDRQTSRWQRVSDGKWPSGEEAGPEGKTRARENSRSFNDELTRRRPRKELETSRGCSRGGKKRGPREEEEEEEEEDEPRIREPTLLWGDGGGWGFGWWEAWR</sequence>
<reference evidence="2 3" key="1">
    <citation type="submission" date="2023-10" db="EMBL/GenBank/DDBJ databases">
        <title>Genomes of two closely related lineages of the louse Polyplax serrata with different host specificities.</title>
        <authorList>
            <person name="Martinu J."/>
            <person name="Tarabai H."/>
            <person name="Stefka J."/>
            <person name="Hypsa V."/>
        </authorList>
    </citation>
    <scope>NUCLEOTIDE SEQUENCE [LARGE SCALE GENOMIC DNA]</scope>
    <source>
        <strain evidence="2">HR10_N</strain>
    </source>
</reference>
<name>A0AAN8RUX1_POLSC</name>
<dbReference type="EMBL" id="JAWJWE010000037">
    <property type="protein sequence ID" value="KAK6625451.1"/>
    <property type="molecule type" value="Genomic_DNA"/>
</dbReference>
<proteinExistence type="predicted"/>
<comment type="caution">
    <text evidence="2">The sequence shown here is derived from an EMBL/GenBank/DDBJ whole genome shotgun (WGS) entry which is preliminary data.</text>
</comment>
<gene>
    <name evidence="2" type="ORF">RUM43_005749</name>
</gene>
<protein>
    <submittedName>
        <fullName evidence="2">Uncharacterized protein</fullName>
    </submittedName>
</protein>
<dbReference type="Proteomes" id="UP001372834">
    <property type="component" value="Unassembled WGS sequence"/>
</dbReference>
<dbReference type="AlphaFoldDB" id="A0AAN8RUX1"/>
<feature type="compositionally biased region" description="Basic and acidic residues" evidence="1">
    <location>
        <begin position="36"/>
        <end position="60"/>
    </location>
</feature>
<feature type="compositionally biased region" description="Acidic residues" evidence="1">
    <location>
        <begin position="114"/>
        <end position="124"/>
    </location>
</feature>
<accession>A0AAN8RUX1</accession>
<evidence type="ECO:0000313" key="2">
    <source>
        <dbReference type="EMBL" id="KAK6625451.1"/>
    </source>
</evidence>
<feature type="region of interest" description="Disordered" evidence="1">
    <location>
        <begin position="1"/>
        <end position="139"/>
    </location>
</feature>
<evidence type="ECO:0000313" key="3">
    <source>
        <dbReference type="Proteomes" id="UP001372834"/>
    </source>
</evidence>
<feature type="compositionally biased region" description="Basic and acidic residues" evidence="1">
    <location>
        <begin position="71"/>
        <end position="99"/>
    </location>
</feature>